<organism evidence="2 3">
    <name type="scientific">Filimonas zeae</name>
    <dbReference type="NCBI Taxonomy" id="1737353"/>
    <lineage>
        <taxon>Bacteria</taxon>
        <taxon>Pseudomonadati</taxon>
        <taxon>Bacteroidota</taxon>
        <taxon>Chitinophagia</taxon>
        <taxon>Chitinophagales</taxon>
        <taxon>Chitinophagaceae</taxon>
        <taxon>Filimonas</taxon>
    </lineage>
</organism>
<evidence type="ECO:0000313" key="3">
    <source>
        <dbReference type="Proteomes" id="UP000627292"/>
    </source>
</evidence>
<dbReference type="AlphaFoldDB" id="A0A917J6X3"/>
<feature type="domain" description="VOC" evidence="1">
    <location>
        <begin position="2"/>
        <end position="118"/>
    </location>
</feature>
<reference evidence="2" key="2">
    <citation type="submission" date="2020-09" db="EMBL/GenBank/DDBJ databases">
        <authorList>
            <person name="Sun Q."/>
            <person name="Zhou Y."/>
        </authorList>
    </citation>
    <scope>NUCLEOTIDE SEQUENCE</scope>
    <source>
        <strain evidence="2">CGMCC 1.15290</strain>
    </source>
</reference>
<evidence type="ECO:0000313" key="2">
    <source>
        <dbReference type="EMBL" id="GGH82638.1"/>
    </source>
</evidence>
<keyword evidence="3" id="KW-1185">Reference proteome</keyword>
<protein>
    <recommendedName>
        <fullName evidence="1">VOC domain-containing protein</fullName>
    </recommendedName>
</protein>
<dbReference type="EMBL" id="BMIB01000008">
    <property type="protein sequence ID" value="GGH82638.1"/>
    <property type="molecule type" value="Genomic_DNA"/>
</dbReference>
<dbReference type="SUPFAM" id="SSF54593">
    <property type="entry name" value="Glyoxalase/Bleomycin resistance protein/Dihydroxybiphenyl dioxygenase"/>
    <property type="match status" value="1"/>
</dbReference>
<reference evidence="2" key="1">
    <citation type="journal article" date="2014" name="Int. J. Syst. Evol. Microbiol.">
        <title>Complete genome sequence of Corynebacterium casei LMG S-19264T (=DSM 44701T), isolated from a smear-ripened cheese.</title>
        <authorList>
            <consortium name="US DOE Joint Genome Institute (JGI-PGF)"/>
            <person name="Walter F."/>
            <person name="Albersmeier A."/>
            <person name="Kalinowski J."/>
            <person name="Ruckert C."/>
        </authorList>
    </citation>
    <scope>NUCLEOTIDE SEQUENCE</scope>
    <source>
        <strain evidence="2">CGMCC 1.15290</strain>
    </source>
</reference>
<sequence>MKNVMIVLKVNSMSKATTFYCDELGLFELGQDFGMGQISLEGKENKNIRLLLQEGMPQAMGLLFNLAVNDCDAVFERLKSVPFKTGALLLNEEIFEYPLGKNVTLKDPAGNMFLLYEDYSQR</sequence>
<evidence type="ECO:0000259" key="1">
    <source>
        <dbReference type="PROSITE" id="PS51819"/>
    </source>
</evidence>
<dbReference type="InterPro" id="IPR029068">
    <property type="entry name" value="Glyas_Bleomycin-R_OHBP_Dase"/>
</dbReference>
<dbReference type="PROSITE" id="PS51819">
    <property type="entry name" value="VOC"/>
    <property type="match status" value="1"/>
</dbReference>
<dbReference type="Gene3D" id="3.10.180.10">
    <property type="entry name" value="2,3-Dihydroxybiphenyl 1,2-Dioxygenase, domain 1"/>
    <property type="match status" value="1"/>
</dbReference>
<accession>A0A917J6X3</accession>
<proteinExistence type="predicted"/>
<dbReference type="RefSeq" id="WP_188959099.1">
    <property type="nucleotide sequence ID" value="NZ_BMIB01000008.1"/>
</dbReference>
<name>A0A917J6X3_9BACT</name>
<dbReference type="Proteomes" id="UP000627292">
    <property type="component" value="Unassembled WGS sequence"/>
</dbReference>
<comment type="caution">
    <text evidence="2">The sequence shown here is derived from an EMBL/GenBank/DDBJ whole genome shotgun (WGS) entry which is preliminary data.</text>
</comment>
<dbReference type="InterPro" id="IPR037523">
    <property type="entry name" value="VOC_core"/>
</dbReference>
<gene>
    <name evidence="2" type="ORF">GCM10011379_56820</name>
</gene>